<evidence type="ECO:0000256" key="1">
    <source>
        <dbReference type="SAM" id="SignalP"/>
    </source>
</evidence>
<protein>
    <submittedName>
        <fullName evidence="3">DUF4168 domain-containing protein</fullName>
    </submittedName>
</protein>
<accession>A0A3D8LA55</accession>
<comment type="caution">
    <text evidence="3">The sequence shown here is derived from an EMBL/GenBank/DDBJ whole genome shotgun (WGS) entry which is preliminary data.</text>
</comment>
<gene>
    <name evidence="3" type="ORF">DXT99_17590</name>
</gene>
<proteinExistence type="predicted"/>
<dbReference type="AlphaFoldDB" id="A0A3D8LA55"/>
<sequence>MSLFNKLKGAAIAALMLGFSTAGTVAIAQETTPPAQQQEAQQNFSDADLQQFADASNRLMLVQQEGEKTMLGILQEENLSIDKFNEMAQAHQQQKLTEVDATAEEMAAFNKAAQRMMDMQPEMQKEVETAIQKDGMTLEKYEQIMMVYRQDPALQERVNQMMGQQ</sequence>
<feature type="domain" description="DUF4168" evidence="2">
    <location>
        <begin position="101"/>
        <end position="158"/>
    </location>
</feature>
<dbReference type="InterPro" id="IPR025433">
    <property type="entry name" value="DUF4168"/>
</dbReference>
<keyword evidence="4" id="KW-1185">Reference proteome</keyword>
<evidence type="ECO:0000259" key="2">
    <source>
        <dbReference type="Pfam" id="PF13767"/>
    </source>
</evidence>
<feature type="chain" id="PRO_5017683490" evidence="1">
    <location>
        <begin position="29"/>
        <end position="165"/>
    </location>
</feature>
<dbReference type="OrthoDB" id="838117at2"/>
<name>A0A3D8LA55_9BACT</name>
<evidence type="ECO:0000313" key="4">
    <source>
        <dbReference type="Proteomes" id="UP000256708"/>
    </source>
</evidence>
<keyword evidence="1" id="KW-0732">Signal</keyword>
<evidence type="ECO:0000313" key="3">
    <source>
        <dbReference type="EMBL" id="RDV13842.1"/>
    </source>
</evidence>
<dbReference type="EMBL" id="QRGR01000020">
    <property type="protein sequence ID" value="RDV13842.1"/>
    <property type="molecule type" value="Genomic_DNA"/>
</dbReference>
<feature type="signal peptide" evidence="1">
    <location>
        <begin position="1"/>
        <end position="28"/>
    </location>
</feature>
<organism evidence="3 4">
    <name type="scientific">Pontibacter diazotrophicus</name>
    <dbReference type="NCBI Taxonomy" id="1400979"/>
    <lineage>
        <taxon>Bacteria</taxon>
        <taxon>Pseudomonadati</taxon>
        <taxon>Bacteroidota</taxon>
        <taxon>Cytophagia</taxon>
        <taxon>Cytophagales</taxon>
        <taxon>Hymenobacteraceae</taxon>
        <taxon>Pontibacter</taxon>
    </lineage>
</organism>
<dbReference type="RefSeq" id="WP_115566890.1">
    <property type="nucleotide sequence ID" value="NZ_QRGR01000020.1"/>
</dbReference>
<dbReference type="Proteomes" id="UP000256708">
    <property type="component" value="Unassembled WGS sequence"/>
</dbReference>
<reference evidence="4" key="1">
    <citation type="submission" date="2018-08" db="EMBL/GenBank/DDBJ databases">
        <authorList>
            <person name="Liu Z.-W."/>
            <person name="Du Z.-J."/>
        </authorList>
    </citation>
    <scope>NUCLEOTIDE SEQUENCE [LARGE SCALE GENOMIC DNA]</scope>
    <source>
        <strain evidence="4">H4X</strain>
    </source>
</reference>
<dbReference type="Pfam" id="PF13767">
    <property type="entry name" value="DUF4168"/>
    <property type="match status" value="1"/>
</dbReference>